<feature type="coiled-coil region" evidence="1">
    <location>
        <begin position="89"/>
        <end position="151"/>
    </location>
</feature>
<evidence type="ECO:0000256" key="1">
    <source>
        <dbReference type="SAM" id="Coils"/>
    </source>
</evidence>
<dbReference type="OrthoDB" id="983120at2759"/>
<keyword evidence="4" id="KW-1185">Reference proteome</keyword>
<protein>
    <submittedName>
        <fullName evidence="3">Uncharacterized protein</fullName>
    </submittedName>
</protein>
<evidence type="ECO:0000256" key="2">
    <source>
        <dbReference type="SAM" id="MobiDB-lite"/>
    </source>
</evidence>
<gene>
    <name evidence="3" type="ORF">HRI_003437400</name>
</gene>
<evidence type="ECO:0000313" key="4">
    <source>
        <dbReference type="Proteomes" id="UP001165190"/>
    </source>
</evidence>
<feature type="compositionally biased region" description="Polar residues" evidence="2">
    <location>
        <begin position="50"/>
        <end position="75"/>
    </location>
</feature>
<name>A0A9W7ILB6_HIBTR</name>
<sequence length="252" mass="28487">MDPFWNQFLSDSSNPVEANLQGWNHGASIYTQNHPGESSGVTLNQISGGTVQASRSPNTSSARVLKKSQSSLSATDRNERKRQIDHAYRQRVKNDKVQMQSNLGNLTRENYALKEENQSLKEDNASMNQTLTKQVAMIDQLRNDLLQLKQDHGKQNVLLETLTQYLADPLRIENETLKAENVSLKNSANLKGNVSQLLEENAKLKLENKVLKVQNDALCGKIISDNEKKRARIESQNAVWDIEKEVKILFED</sequence>
<feature type="region of interest" description="Disordered" evidence="2">
    <location>
        <begin position="50"/>
        <end position="82"/>
    </location>
</feature>
<reference evidence="3" key="1">
    <citation type="submission" date="2023-05" db="EMBL/GenBank/DDBJ databases">
        <title>Genome and transcriptome analyses reveal genes involved in the formation of fine ridges on petal epidermal cells in Hibiscus trionum.</title>
        <authorList>
            <person name="Koshimizu S."/>
            <person name="Masuda S."/>
            <person name="Ishii T."/>
            <person name="Shirasu K."/>
            <person name="Hoshino A."/>
            <person name="Arita M."/>
        </authorList>
    </citation>
    <scope>NUCLEOTIDE SEQUENCE</scope>
    <source>
        <strain evidence="3">Hamamatsu line</strain>
    </source>
</reference>
<feature type="coiled-coil region" evidence="1">
    <location>
        <begin position="187"/>
        <end position="214"/>
    </location>
</feature>
<dbReference type="Proteomes" id="UP001165190">
    <property type="component" value="Unassembled WGS sequence"/>
</dbReference>
<dbReference type="EMBL" id="BSYR01000030">
    <property type="protein sequence ID" value="GMI97681.1"/>
    <property type="molecule type" value="Genomic_DNA"/>
</dbReference>
<proteinExistence type="predicted"/>
<dbReference type="AlphaFoldDB" id="A0A9W7ILB6"/>
<comment type="caution">
    <text evidence="3">The sequence shown here is derived from an EMBL/GenBank/DDBJ whole genome shotgun (WGS) entry which is preliminary data.</text>
</comment>
<accession>A0A9W7ILB6</accession>
<keyword evidence="1" id="KW-0175">Coiled coil</keyword>
<evidence type="ECO:0000313" key="3">
    <source>
        <dbReference type="EMBL" id="GMI97681.1"/>
    </source>
</evidence>
<organism evidence="3 4">
    <name type="scientific">Hibiscus trionum</name>
    <name type="common">Flower of an hour</name>
    <dbReference type="NCBI Taxonomy" id="183268"/>
    <lineage>
        <taxon>Eukaryota</taxon>
        <taxon>Viridiplantae</taxon>
        <taxon>Streptophyta</taxon>
        <taxon>Embryophyta</taxon>
        <taxon>Tracheophyta</taxon>
        <taxon>Spermatophyta</taxon>
        <taxon>Magnoliopsida</taxon>
        <taxon>eudicotyledons</taxon>
        <taxon>Gunneridae</taxon>
        <taxon>Pentapetalae</taxon>
        <taxon>rosids</taxon>
        <taxon>malvids</taxon>
        <taxon>Malvales</taxon>
        <taxon>Malvaceae</taxon>
        <taxon>Malvoideae</taxon>
        <taxon>Hibiscus</taxon>
    </lineage>
</organism>